<evidence type="ECO:0000256" key="1">
    <source>
        <dbReference type="ARBA" id="ARBA00022679"/>
    </source>
</evidence>
<keyword evidence="3" id="KW-0540">Nuclease</keyword>
<evidence type="ECO:0000313" key="8">
    <source>
        <dbReference type="EMBL" id="NWH97579.1"/>
    </source>
</evidence>
<dbReference type="SUPFAM" id="SSF53098">
    <property type="entry name" value="Ribonuclease H-like"/>
    <property type="match status" value="1"/>
</dbReference>
<dbReference type="InterPro" id="IPR012337">
    <property type="entry name" value="RNaseH-like_sf"/>
</dbReference>
<evidence type="ECO:0000313" key="9">
    <source>
        <dbReference type="Proteomes" id="UP000629438"/>
    </source>
</evidence>
<keyword evidence="9" id="KW-1185">Reference proteome</keyword>
<dbReference type="Pfam" id="PF00665">
    <property type="entry name" value="rve"/>
    <property type="match status" value="1"/>
</dbReference>
<gene>
    <name evidence="8" type="primary">Ervk6_0</name>
    <name evidence="8" type="ORF">TICMUR_R12145</name>
</gene>
<evidence type="ECO:0000256" key="2">
    <source>
        <dbReference type="ARBA" id="ARBA00022695"/>
    </source>
</evidence>
<feature type="domain" description="Integrase catalytic" evidence="7">
    <location>
        <begin position="1"/>
        <end position="64"/>
    </location>
</feature>
<organism evidence="8 9">
    <name type="scientific">Tichodroma muraria</name>
    <dbReference type="NCBI Taxonomy" id="237442"/>
    <lineage>
        <taxon>Eukaryota</taxon>
        <taxon>Metazoa</taxon>
        <taxon>Chordata</taxon>
        <taxon>Craniata</taxon>
        <taxon>Vertebrata</taxon>
        <taxon>Euteleostomi</taxon>
        <taxon>Archelosauria</taxon>
        <taxon>Archosauria</taxon>
        <taxon>Dinosauria</taxon>
        <taxon>Saurischia</taxon>
        <taxon>Theropoda</taxon>
        <taxon>Coelurosauria</taxon>
        <taxon>Aves</taxon>
        <taxon>Neognathae</taxon>
        <taxon>Neoaves</taxon>
        <taxon>Telluraves</taxon>
        <taxon>Australaves</taxon>
        <taxon>Passeriformes</taxon>
        <taxon>Sittidae</taxon>
        <taxon>Tichodroma</taxon>
    </lineage>
</organism>
<dbReference type="Proteomes" id="UP000629438">
    <property type="component" value="Unassembled WGS sequence"/>
</dbReference>
<accession>A0A850Z8V5</accession>
<comment type="caution">
    <text evidence="8">The sequence shown here is derived from an EMBL/GenBank/DDBJ whole genome shotgun (WGS) entry which is preliminary data.</text>
</comment>
<evidence type="ECO:0000256" key="5">
    <source>
        <dbReference type="ARBA" id="ARBA00022801"/>
    </source>
</evidence>
<feature type="non-terminal residue" evidence="8">
    <location>
        <position position="64"/>
    </location>
</feature>
<dbReference type="GO" id="GO:0003964">
    <property type="term" value="F:RNA-directed DNA polymerase activity"/>
    <property type="evidence" value="ECO:0007669"/>
    <property type="project" value="UniProtKB-KW"/>
</dbReference>
<keyword evidence="6" id="KW-0695">RNA-directed DNA polymerase</keyword>
<dbReference type="Gene3D" id="3.30.420.10">
    <property type="entry name" value="Ribonuclease H-like superfamily/Ribonuclease H"/>
    <property type="match status" value="1"/>
</dbReference>
<evidence type="ECO:0000256" key="6">
    <source>
        <dbReference type="ARBA" id="ARBA00022918"/>
    </source>
</evidence>
<dbReference type="GO" id="GO:0004519">
    <property type="term" value="F:endonuclease activity"/>
    <property type="evidence" value="ECO:0007669"/>
    <property type="project" value="UniProtKB-KW"/>
</dbReference>
<evidence type="ECO:0000256" key="3">
    <source>
        <dbReference type="ARBA" id="ARBA00022722"/>
    </source>
</evidence>
<dbReference type="InterPro" id="IPR036397">
    <property type="entry name" value="RNaseH_sf"/>
</dbReference>
<protein>
    <submittedName>
        <fullName evidence="8">POK6 protein</fullName>
    </submittedName>
</protein>
<evidence type="ECO:0000256" key="4">
    <source>
        <dbReference type="ARBA" id="ARBA00022759"/>
    </source>
</evidence>
<evidence type="ECO:0000259" key="7">
    <source>
        <dbReference type="PROSITE" id="PS50994"/>
    </source>
</evidence>
<dbReference type="PANTHER" id="PTHR41694">
    <property type="entry name" value="ENDOGENOUS RETROVIRUS GROUP K MEMBER POL PROTEIN"/>
    <property type="match status" value="1"/>
</dbReference>
<keyword evidence="2" id="KW-0548">Nucleotidyltransferase</keyword>
<keyword evidence="1" id="KW-0808">Transferase</keyword>
<dbReference type="GO" id="GO:0035613">
    <property type="term" value="F:RNA stem-loop binding"/>
    <property type="evidence" value="ECO:0007669"/>
    <property type="project" value="TreeGrafter"/>
</dbReference>
<keyword evidence="5" id="KW-0378">Hydrolase</keyword>
<dbReference type="GO" id="GO:0015074">
    <property type="term" value="P:DNA integration"/>
    <property type="evidence" value="ECO:0007669"/>
    <property type="project" value="InterPro"/>
</dbReference>
<reference evidence="8" key="1">
    <citation type="submission" date="2019-09" db="EMBL/GenBank/DDBJ databases">
        <title>Bird 10,000 Genomes (B10K) Project - Family phase.</title>
        <authorList>
            <person name="Zhang G."/>
        </authorList>
    </citation>
    <scope>NUCLEOTIDE SEQUENCE</scope>
    <source>
        <strain evidence="8">B10K-DU-012-47</strain>
    </source>
</reference>
<sequence>KDVIKHFLLVFSTLGIPQLIKTDNGPSYTSQKFKQFLNQWGVKHTTGIPHSATGQSIVERAHRT</sequence>
<dbReference type="PROSITE" id="PS50994">
    <property type="entry name" value="INTEGRASE"/>
    <property type="match status" value="1"/>
</dbReference>
<name>A0A850Z8V5_9PASS</name>
<dbReference type="OrthoDB" id="9386368at2759"/>
<keyword evidence="4" id="KW-0255">Endonuclease</keyword>
<dbReference type="AlphaFoldDB" id="A0A850Z8V5"/>
<feature type="non-terminal residue" evidence="8">
    <location>
        <position position="1"/>
    </location>
</feature>
<dbReference type="PANTHER" id="PTHR41694:SF3">
    <property type="entry name" value="RNA-DIRECTED DNA POLYMERASE-RELATED"/>
    <property type="match status" value="1"/>
</dbReference>
<dbReference type="EMBL" id="WAAG01008245">
    <property type="protein sequence ID" value="NWH97579.1"/>
    <property type="molecule type" value="Genomic_DNA"/>
</dbReference>
<dbReference type="InterPro" id="IPR001584">
    <property type="entry name" value="Integrase_cat-core"/>
</dbReference>
<dbReference type="GO" id="GO:0016787">
    <property type="term" value="F:hydrolase activity"/>
    <property type="evidence" value="ECO:0007669"/>
    <property type="project" value="UniProtKB-KW"/>
</dbReference>
<proteinExistence type="predicted"/>